<reference evidence="1 2" key="1">
    <citation type="submission" date="2019-10" db="EMBL/GenBank/DDBJ databases">
        <title>Complete genome sequence of Vibrio sp. strain THAF100, isolated from non-filtered water from the water column of tank 6 of a marine aquarium containing stony-coral fragments. Water maintained at 26 degree C.</title>
        <authorList>
            <person name="Ruckert C."/>
            <person name="Franco A."/>
            <person name="Kalinowski J."/>
            <person name="Glaeser S."/>
        </authorList>
    </citation>
    <scope>NUCLEOTIDE SEQUENCE [LARGE SCALE GENOMIC DNA]</scope>
    <source>
        <strain evidence="1 2">THAF100</strain>
        <plasmid evidence="2">pthaf100_b</plasmid>
    </source>
</reference>
<name>A0A5P9CRI5_9VIBR</name>
<gene>
    <name evidence="1" type="ORF">FIV01_20655</name>
</gene>
<keyword evidence="1" id="KW-0614">Plasmid</keyword>
<sequence length="59" mass="6687">MHIVTAFEQALENQSIAQKELNTLIMKLLVKQTPEATEMAKELEEISTKVGTIIRPFTE</sequence>
<accession>A0A5P9CRI5</accession>
<evidence type="ECO:0000313" key="1">
    <source>
        <dbReference type="EMBL" id="QFT28816.1"/>
    </source>
</evidence>
<dbReference type="AlphaFoldDB" id="A0A5P9CRI5"/>
<evidence type="ECO:0000313" key="2">
    <source>
        <dbReference type="Proteomes" id="UP000326936"/>
    </source>
</evidence>
<organism evidence="1 2">
    <name type="scientific">Vibrio aquimaris</name>
    <dbReference type="NCBI Taxonomy" id="2587862"/>
    <lineage>
        <taxon>Bacteria</taxon>
        <taxon>Pseudomonadati</taxon>
        <taxon>Pseudomonadota</taxon>
        <taxon>Gammaproteobacteria</taxon>
        <taxon>Vibrionales</taxon>
        <taxon>Vibrionaceae</taxon>
        <taxon>Vibrio</taxon>
    </lineage>
</organism>
<dbReference type="EMBL" id="CP045352">
    <property type="protein sequence ID" value="QFT28816.1"/>
    <property type="molecule type" value="Genomic_DNA"/>
</dbReference>
<dbReference type="KEGG" id="vaq:FIV01_20655"/>
<dbReference type="RefSeq" id="WP_152432826.1">
    <property type="nucleotide sequence ID" value="NZ_CBCSDK010000028.1"/>
</dbReference>
<geneLocation type="plasmid" evidence="2">
    <name>pthaf100_b</name>
</geneLocation>
<dbReference type="Proteomes" id="UP000326936">
    <property type="component" value="Plasmid pTHAF100_b"/>
</dbReference>
<protein>
    <submittedName>
        <fullName evidence="1">Uncharacterized protein</fullName>
    </submittedName>
</protein>
<keyword evidence="2" id="KW-1185">Reference proteome</keyword>
<proteinExistence type="predicted"/>